<keyword evidence="1" id="KW-0472">Membrane</keyword>
<dbReference type="Proteomes" id="UP001595821">
    <property type="component" value="Unassembled WGS sequence"/>
</dbReference>
<evidence type="ECO:0000313" key="3">
    <source>
        <dbReference type="EMBL" id="MFC4249035.1"/>
    </source>
</evidence>
<gene>
    <name evidence="3" type="ORF">ACFOZ7_19240</name>
</gene>
<organism evidence="3 4">
    <name type="scientific">Natribaculum luteum</name>
    <dbReference type="NCBI Taxonomy" id="1586232"/>
    <lineage>
        <taxon>Archaea</taxon>
        <taxon>Methanobacteriati</taxon>
        <taxon>Methanobacteriota</taxon>
        <taxon>Stenosarchaea group</taxon>
        <taxon>Halobacteria</taxon>
        <taxon>Halobacteriales</taxon>
        <taxon>Natrialbaceae</taxon>
        <taxon>Natribaculum</taxon>
    </lineage>
</organism>
<dbReference type="EMBL" id="JBHSDJ010000130">
    <property type="protein sequence ID" value="MFC4249035.1"/>
    <property type="molecule type" value="Genomic_DNA"/>
</dbReference>
<comment type="caution">
    <text evidence="3">The sequence shown here is derived from an EMBL/GenBank/DDBJ whole genome shotgun (WGS) entry which is preliminary data.</text>
</comment>
<dbReference type="Pfam" id="PF26465">
    <property type="entry name" value="DUF8142"/>
    <property type="match status" value="1"/>
</dbReference>
<dbReference type="InterPro" id="IPR058455">
    <property type="entry name" value="DUF8142"/>
</dbReference>
<name>A0ABD5P4I1_9EURY</name>
<sequence length="78" mass="8329">MTTPLPTESEATNRRRAALFVSPFLAVGLVNLAALLGWGMDPLWAFAILPPILFFTVLGWIAFRTGVGDRPATGDGGQ</sequence>
<dbReference type="RefSeq" id="WP_246970085.1">
    <property type="nucleotide sequence ID" value="NZ_CP095397.1"/>
</dbReference>
<feature type="transmembrane region" description="Helical" evidence="1">
    <location>
        <begin position="44"/>
        <end position="63"/>
    </location>
</feature>
<feature type="domain" description="DUF8142" evidence="2">
    <location>
        <begin position="3"/>
        <end position="67"/>
    </location>
</feature>
<evidence type="ECO:0000259" key="2">
    <source>
        <dbReference type="Pfam" id="PF26465"/>
    </source>
</evidence>
<reference evidence="3 4" key="1">
    <citation type="journal article" date="2014" name="Int. J. Syst. Evol. Microbiol.">
        <title>Complete genome sequence of Corynebacterium casei LMG S-19264T (=DSM 44701T), isolated from a smear-ripened cheese.</title>
        <authorList>
            <consortium name="US DOE Joint Genome Institute (JGI-PGF)"/>
            <person name="Walter F."/>
            <person name="Albersmeier A."/>
            <person name="Kalinowski J."/>
            <person name="Ruckert C."/>
        </authorList>
    </citation>
    <scope>NUCLEOTIDE SEQUENCE [LARGE SCALE GENOMIC DNA]</scope>
    <source>
        <strain evidence="3 4">IBRC-M 10912</strain>
    </source>
</reference>
<evidence type="ECO:0000313" key="4">
    <source>
        <dbReference type="Proteomes" id="UP001595821"/>
    </source>
</evidence>
<accession>A0ABD5P4I1</accession>
<dbReference type="GeneID" id="71855556"/>
<keyword evidence="1" id="KW-1133">Transmembrane helix</keyword>
<evidence type="ECO:0000256" key="1">
    <source>
        <dbReference type="SAM" id="Phobius"/>
    </source>
</evidence>
<protein>
    <recommendedName>
        <fullName evidence="2">DUF8142 domain-containing protein</fullName>
    </recommendedName>
</protein>
<keyword evidence="1" id="KW-0812">Transmembrane</keyword>
<dbReference type="AlphaFoldDB" id="A0ABD5P4I1"/>
<feature type="transmembrane region" description="Helical" evidence="1">
    <location>
        <begin position="17"/>
        <end position="38"/>
    </location>
</feature>
<proteinExistence type="predicted"/>